<feature type="chain" id="PRO_5044054577" evidence="1">
    <location>
        <begin position="26"/>
        <end position="90"/>
    </location>
</feature>
<dbReference type="PATRIC" id="fig|251654.3.peg.3285"/>
<gene>
    <name evidence="2" type="ORF">ALO68_200072</name>
    <name evidence="3" type="ORF">ALP10_200265</name>
</gene>
<proteinExistence type="predicted"/>
<comment type="caution">
    <text evidence="2">The sequence shown here is derived from an EMBL/GenBank/DDBJ whole genome shotgun (WGS) entry which is preliminary data.</text>
</comment>
<keyword evidence="1" id="KW-0732">Signal</keyword>
<sequence length="90" mass="9409">MQKRLLFSVLLISLSGCSQPTAQFAQEPAGEWVDEQIRQSASSVSQAQSRLHQTSAVPSFAPVSAQVKPTAKAQAPAVKAPVRPVPVAGG</sequence>
<dbReference type="EMBL" id="LJQM01000003">
    <property type="protein sequence ID" value="KPX50399.1"/>
    <property type="molecule type" value="Genomic_DNA"/>
</dbReference>
<dbReference type="PROSITE" id="PS51257">
    <property type="entry name" value="PROKAR_LIPOPROTEIN"/>
    <property type="match status" value="1"/>
</dbReference>
<protein>
    <submittedName>
        <fullName evidence="2">Conjugal transfer protein</fullName>
    </submittedName>
</protein>
<dbReference type="Proteomes" id="UP000050557">
    <property type="component" value="Unassembled WGS sequence"/>
</dbReference>
<accession>A0A0N8RQ74</accession>
<evidence type="ECO:0000313" key="5">
    <source>
        <dbReference type="Proteomes" id="UP000279173"/>
    </source>
</evidence>
<evidence type="ECO:0000313" key="4">
    <source>
        <dbReference type="Proteomes" id="UP000050557"/>
    </source>
</evidence>
<dbReference type="AlphaFoldDB" id="A0A0N8RQ74"/>
<organism evidence="2 4">
    <name type="scientific">Pseudomonas syringae pv. helianthi</name>
    <dbReference type="NCBI Taxonomy" id="251654"/>
    <lineage>
        <taxon>Bacteria</taxon>
        <taxon>Pseudomonadati</taxon>
        <taxon>Pseudomonadota</taxon>
        <taxon>Gammaproteobacteria</taxon>
        <taxon>Pseudomonadales</taxon>
        <taxon>Pseudomonadaceae</taxon>
        <taxon>Pseudomonas</taxon>
    </lineage>
</organism>
<evidence type="ECO:0000256" key="1">
    <source>
        <dbReference type="SAM" id="SignalP"/>
    </source>
</evidence>
<evidence type="ECO:0000313" key="3">
    <source>
        <dbReference type="EMBL" id="RMV51099.1"/>
    </source>
</evidence>
<reference evidence="3 5" key="2">
    <citation type="submission" date="2018-08" db="EMBL/GenBank/DDBJ databases">
        <title>Recombination of ecologically and evolutionarily significant loci maintains genetic cohesion in the Pseudomonas syringae species complex.</title>
        <authorList>
            <person name="Dillon M."/>
            <person name="Thakur S."/>
            <person name="Almeida R.N.D."/>
            <person name="Weir B.S."/>
            <person name="Guttman D.S."/>
        </authorList>
    </citation>
    <scope>NUCLEOTIDE SEQUENCE [LARGE SCALE GENOMIC DNA]</scope>
    <source>
        <strain evidence="3 5">ICMP 3263</strain>
    </source>
</reference>
<evidence type="ECO:0000313" key="2">
    <source>
        <dbReference type="EMBL" id="KPX50399.1"/>
    </source>
</evidence>
<dbReference type="EMBL" id="RBUT01000051">
    <property type="protein sequence ID" value="RMV51099.1"/>
    <property type="molecule type" value="Genomic_DNA"/>
</dbReference>
<name>A0A0N8RQ74_9PSED</name>
<reference evidence="2 4" key="1">
    <citation type="submission" date="2015-09" db="EMBL/GenBank/DDBJ databases">
        <title>Genome announcement of multiple Pseudomonas syringae strains.</title>
        <authorList>
            <person name="Thakur S."/>
            <person name="Wang P.W."/>
            <person name="Gong Y."/>
            <person name="Weir B.S."/>
            <person name="Guttman D.S."/>
        </authorList>
    </citation>
    <scope>NUCLEOTIDE SEQUENCE [LARGE SCALE GENOMIC DNA]</scope>
    <source>
        <strain evidence="2 4">ICMP4531</strain>
    </source>
</reference>
<feature type="signal peptide" evidence="1">
    <location>
        <begin position="1"/>
        <end position="25"/>
    </location>
</feature>
<dbReference type="Proteomes" id="UP000279173">
    <property type="component" value="Unassembled WGS sequence"/>
</dbReference>